<gene>
    <name evidence="3" type="ORF">WB403_45690</name>
</gene>
<accession>A0ABU8GT83</accession>
<feature type="signal peptide" evidence="2">
    <location>
        <begin position="1"/>
        <end position="30"/>
    </location>
</feature>
<feature type="chain" id="PRO_5045098233" description="Secreted protein" evidence="2">
    <location>
        <begin position="31"/>
        <end position="188"/>
    </location>
</feature>
<sequence length="188" mass="19500">MNSKFLVRRRPGLRAAAVGLVLAVGLGAAAQVPAQASIKATAKAPTAAAKAVTGTGTGTGTGTAKSVTGTPGQAVTRVADFYGAYIDAKGDYTDPDVALAKALRKHYLTPDFAKRLAAWETKNGADGVLRAQNVPARWTVTDNGSLGHSHEVVVTLTFGSGKTTRKTKLYVLVERYNRISEIATTSAG</sequence>
<comment type="caution">
    <text evidence="3">The sequence shown here is derived from an EMBL/GenBank/DDBJ whole genome shotgun (WGS) entry which is preliminary data.</text>
</comment>
<feature type="region of interest" description="Disordered" evidence="1">
    <location>
        <begin position="51"/>
        <end position="70"/>
    </location>
</feature>
<keyword evidence="4" id="KW-1185">Reference proteome</keyword>
<proteinExistence type="predicted"/>
<evidence type="ECO:0000256" key="1">
    <source>
        <dbReference type="SAM" id="MobiDB-lite"/>
    </source>
</evidence>
<evidence type="ECO:0008006" key="5">
    <source>
        <dbReference type="Google" id="ProtNLM"/>
    </source>
</evidence>
<evidence type="ECO:0000313" key="3">
    <source>
        <dbReference type="EMBL" id="MEI5616416.1"/>
    </source>
</evidence>
<dbReference type="Gene3D" id="3.10.450.50">
    <property type="match status" value="1"/>
</dbReference>
<dbReference type="Proteomes" id="UP001365781">
    <property type="component" value="Unassembled WGS sequence"/>
</dbReference>
<reference evidence="3 4" key="1">
    <citation type="submission" date="2024-03" db="EMBL/GenBank/DDBJ databases">
        <title>First Report of Pectobacterium brasiliscabiei causing potato scab in china.</title>
        <authorList>
            <person name="Handique U."/>
        </authorList>
    </citation>
    <scope>NUCLEOTIDE SEQUENCE [LARGE SCALE GENOMIC DNA]</scope>
    <source>
        <strain evidence="3 4">ZRIMU1503</strain>
    </source>
</reference>
<keyword evidence="2" id="KW-0732">Signal</keyword>
<name>A0ABU8GT83_9ACTN</name>
<evidence type="ECO:0000256" key="2">
    <source>
        <dbReference type="SAM" id="SignalP"/>
    </source>
</evidence>
<protein>
    <recommendedName>
        <fullName evidence="5">Secreted protein</fullName>
    </recommendedName>
</protein>
<dbReference type="EMBL" id="JBBAYM010000053">
    <property type="protein sequence ID" value="MEI5616416.1"/>
    <property type="molecule type" value="Genomic_DNA"/>
</dbReference>
<organism evidence="3 4">
    <name type="scientific">Streptomyces brasiliscabiei</name>
    <dbReference type="NCBI Taxonomy" id="2736302"/>
    <lineage>
        <taxon>Bacteria</taxon>
        <taxon>Bacillati</taxon>
        <taxon>Actinomycetota</taxon>
        <taxon>Actinomycetes</taxon>
        <taxon>Kitasatosporales</taxon>
        <taxon>Streptomycetaceae</taxon>
        <taxon>Streptomyces</taxon>
    </lineage>
</organism>
<evidence type="ECO:0000313" key="4">
    <source>
        <dbReference type="Proteomes" id="UP001365781"/>
    </source>
</evidence>
<dbReference type="RefSeq" id="WP_336538871.1">
    <property type="nucleotide sequence ID" value="NZ_JBBAYL010000038.1"/>
</dbReference>